<organism evidence="11 12">
    <name type="scientific">Epichloe festucae (strain Fl1)</name>
    <dbReference type="NCBI Taxonomy" id="877507"/>
    <lineage>
        <taxon>Eukaryota</taxon>
        <taxon>Fungi</taxon>
        <taxon>Dikarya</taxon>
        <taxon>Ascomycota</taxon>
        <taxon>Pezizomycotina</taxon>
        <taxon>Sordariomycetes</taxon>
        <taxon>Hypocreomycetidae</taxon>
        <taxon>Hypocreales</taxon>
        <taxon>Clavicipitaceae</taxon>
        <taxon>Epichloe</taxon>
    </lineage>
</organism>
<dbReference type="PROSITE" id="PS00107">
    <property type="entry name" value="PROTEIN_KINASE_ATP"/>
    <property type="match status" value="1"/>
</dbReference>
<dbReference type="InterPro" id="IPR017441">
    <property type="entry name" value="Protein_kinase_ATP_BS"/>
</dbReference>
<feature type="compositionally biased region" description="Basic and acidic residues" evidence="9">
    <location>
        <begin position="65"/>
        <end position="82"/>
    </location>
</feature>
<dbReference type="Gene3D" id="1.10.510.10">
    <property type="entry name" value="Transferase(Phosphotransferase) domain 1"/>
    <property type="match status" value="1"/>
</dbReference>
<feature type="compositionally biased region" description="Basic and acidic residues" evidence="9">
    <location>
        <begin position="419"/>
        <end position="429"/>
    </location>
</feature>
<dbReference type="InterPro" id="IPR050494">
    <property type="entry name" value="Ser_Thr_dual-spec_kinase"/>
</dbReference>
<reference evidence="11 12" key="1">
    <citation type="journal article" date="2018" name="PLoS Genet.">
        <title>Repeat elements organise 3D genome structure and mediate transcription in the filamentous fungus Epichloe festucae.</title>
        <authorList>
            <person name="Winter D.J."/>
            <person name="Ganley A.R.D."/>
            <person name="Young C.A."/>
            <person name="Liachko I."/>
            <person name="Schardl C.L."/>
            <person name="Dupont P.Y."/>
            <person name="Berry D."/>
            <person name="Ram A."/>
            <person name="Scott B."/>
            <person name="Cox M.P."/>
        </authorList>
    </citation>
    <scope>NUCLEOTIDE SEQUENCE [LARGE SCALE GENOMIC DNA]</scope>
    <source>
        <strain evidence="11 12">Fl1</strain>
    </source>
</reference>
<feature type="compositionally biased region" description="Polar residues" evidence="9">
    <location>
        <begin position="234"/>
        <end position="247"/>
    </location>
</feature>
<feature type="region of interest" description="Disordered" evidence="9">
    <location>
        <begin position="1"/>
        <end position="296"/>
    </location>
</feature>
<dbReference type="GO" id="GO:0045292">
    <property type="term" value="P:mRNA cis splicing, via spliceosome"/>
    <property type="evidence" value="ECO:0007669"/>
    <property type="project" value="InterPro"/>
</dbReference>
<dbReference type="EMBL" id="CP031387">
    <property type="protein sequence ID" value="QPG98913.1"/>
    <property type="molecule type" value="Genomic_DNA"/>
</dbReference>
<feature type="compositionally biased region" description="Basic and acidic residues" evidence="9">
    <location>
        <begin position="175"/>
        <end position="187"/>
    </location>
</feature>
<name>A0A7S9KRA3_EPIFF</name>
<dbReference type="FunFam" id="1.10.510.10:FF:000078">
    <property type="entry name" value="Serine/threonine-protein kinase PRP4 homolog"/>
    <property type="match status" value="1"/>
</dbReference>
<evidence type="ECO:0000313" key="11">
    <source>
        <dbReference type="EMBL" id="QPG98913.1"/>
    </source>
</evidence>
<dbReference type="PROSITE" id="PS00108">
    <property type="entry name" value="PROTEIN_KINASE_ST"/>
    <property type="match status" value="1"/>
</dbReference>
<keyword evidence="6 8" id="KW-0067">ATP-binding</keyword>
<feature type="domain" description="Protein kinase" evidence="10">
    <location>
        <begin position="531"/>
        <end position="852"/>
    </location>
</feature>
<evidence type="ECO:0000256" key="8">
    <source>
        <dbReference type="PROSITE-ProRule" id="PRU10141"/>
    </source>
</evidence>
<keyword evidence="12" id="KW-1185">Reference proteome</keyword>
<accession>A0A7S9KRA3</accession>
<dbReference type="InterPro" id="IPR044092">
    <property type="entry name" value="STKc_PRP4"/>
</dbReference>
<feature type="compositionally biased region" description="Polar residues" evidence="9">
    <location>
        <begin position="352"/>
        <end position="364"/>
    </location>
</feature>
<evidence type="ECO:0000256" key="6">
    <source>
        <dbReference type="ARBA" id="ARBA00022840"/>
    </source>
</evidence>
<dbReference type="AlphaFoldDB" id="A0A7S9KRA3"/>
<evidence type="ECO:0000256" key="7">
    <source>
        <dbReference type="ARBA" id="ARBA00023596"/>
    </source>
</evidence>
<dbReference type="Gene3D" id="3.30.200.20">
    <property type="entry name" value="Phosphorylase Kinase, domain 1"/>
    <property type="match status" value="1"/>
</dbReference>
<dbReference type="SMART" id="SM00220">
    <property type="entry name" value="S_TKc"/>
    <property type="match status" value="1"/>
</dbReference>
<feature type="compositionally biased region" description="Basic residues" evidence="9">
    <location>
        <begin position="90"/>
        <end position="100"/>
    </location>
</feature>
<keyword evidence="5" id="KW-0418">Kinase</keyword>
<dbReference type="PROSITE" id="PS50011">
    <property type="entry name" value="PROTEIN_KINASE_DOM"/>
    <property type="match status" value="1"/>
</dbReference>
<feature type="compositionally biased region" description="Basic and acidic residues" evidence="9">
    <location>
        <begin position="156"/>
        <end position="167"/>
    </location>
</feature>
<keyword evidence="3" id="KW-0808">Transferase</keyword>
<dbReference type="InterPro" id="IPR000719">
    <property type="entry name" value="Prot_kinase_dom"/>
</dbReference>
<evidence type="ECO:0000256" key="5">
    <source>
        <dbReference type="ARBA" id="ARBA00022777"/>
    </source>
</evidence>
<evidence type="ECO:0000259" key="10">
    <source>
        <dbReference type="PROSITE" id="PS50011"/>
    </source>
</evidence>
<dbReference type="InterPro" id="IPR008271">
    <property type="entry name" value="Ser/Thr_kinase_AS"/>
</dbReference>
<evidence type="ECO:0000256" key="2">
    <source>
        <dbReference type="ARBA" id="ARBA00022527"/>
    </source>
</evidence>
<dbReference type="PANTHER" id="PTHR24058">
    <property type="entry name" value="DUAL SPECIFICITY PROTEIN KINASE"/>
    <property type="match status" value="1"/>
</dbReference>
<evidence type="ECO:0000256" key="1">
    <source>
        <dbReference type="ARBA" id="ARBA00012513"/>
    </source>
</evidence>
<dbReference type="GO" id="GO:0005524">
    <property type="term" value="F:ATP binding"/>
    <property type="evidence" value="ECO:0007669"/>
    <property type="project" value="UniProtKB-UniRule"/>
</dbReference>
<dbReference type="EC" id="2.7.11.1" evidence="1"/>
<feature type="compositionally biased region" description="Basic and acidic residues" evidence="9">
    <location>
        <begin position="248"/>
        <end position="275"/>
    </location>
</feature>
<proteinExistence type="inferred from homology"/>
<dbReference type="InterPro" id="IPR011009">
    <property type="entry name" value="Kinase-like_dom_sf"/>
</dbReference>
<dbReference type="PANTHER" id="PTHR24058:SF103">
    <property type="entry name" value="SERINE_THREONINE-PROTEIN KINASE PRP4 HOMOLOG"/>
    <property type="match status" value="1"/>
</dbReference>
<protein>
    <recommendedName>
        <fullName evidence="1">non-specific serine/threonine protein kinase</fullName>
        <ecNumber evidence="1">2.7.11.1</ecNumber>
    </recommendedName>
</protein>
<feature type="region of interest" description="Disordered" evidence="9">
    <location>
        <begin position="323"/>
        <end position="470"/>
    </location>
</feature>
<dbReference type="Proteomes" id="UP000594364">
    <property type="component" value="Chromosome 3"/>
</dbReference>
<evidence type="ECO:0000256" key="4">
    <source>
        <dbReference type="ARBA" id="ARBA00022741"/>
    </source>
</evidence>
<evidence type="ECO:0000313" key="12">
    <source>
        <dbReference type="Proteomes" id="UP000594364"/>
    </source>
</evidence>
<keyword evidence="2" id="KW-0723">Serine/threonine-protein kinase</keyword>
<dbReference type="CDD" id="cd14135">
    <property type="entry name" value="STKc_PRP4"/>
    <property type="match status" value="1"/>
</dbReference>
<dbReference type="SUPFAM" id="SSF56112">
    <property type="entry name" value="Protein kinase-like (PK-like)"/>
    <property type="match status" value="1"/>
</dbReference>
<feature type="compositionally biased region" description="Basic and acidic residues" evidence="9">
    <location>
        <begin position="201"/>
        <end position="220"/>
    </location>
</feature>
<evidence type="ECO:0000256" key="3">
    <source>
        <dbReference type="ARBA" id="ARBA00022679"/>
    </source>
</evidence>
<dbReference type="OrthoDB" id="9332038at2759"/>
<evidence type="ECO:0000256" key="9">
    <source>
        <dbReference type="SAM" id="MobiDB-lite"/>
    </source>
</evidence>
<comment type="similarity">
    <text evidence="7">Belongs to the protein kinase superfamily. CMGC Ser/Thr protein kinase family.</text>
</comment>
<gene>
    <name evidence="11" type="ORF">C2857_000329</name>
</gene>
<keyword evidence="4 8" id="KW-0547">Nucleotide-binding</keyword>
<feature type="compositionally biased region" description="Acidic residues" evidence="9">
    <location>
        <begin position="276"/>
        <end position="293"/>
    </location>
</feature>
<feature type="compositionally biased region" description="Basic and acidic residues" evidence="9">
    <location>
        <begin position="101"/>
        <end position="143"/>
    </location>
</feature>
<dbReference type="Pfam" id="PF00069">
    <property type="entry name" value="Pkinase"/>
    <property type="match status" value="1"/>
</dbReference>
<feature type="compositionally biased region" description="Basic and acidic residues" evidence="9">
    <location>
        <begin position="339"/>
        <end position="351"/>
    </location>
</feature>
<feature type="binding site" evidence="8">
    <location>
        <position position="560"/>
    </location>
    <ligand>
        <name>ATP</name>
        <dbReference type="ChEBI" id="CHEBI:30616"/>
    </ligand>
</feature>
<dbReference type="GO" id="GO:0004674">
    <property type="term" value="F:protein serine/threonine kinase activity"/>
    <property type="evidence" value="ECO:0007669"/>
    <property type="project" value="UniProtKB-KW"/>
</dbReference>
<sequence>MDEVHISGSRFGSVHDTPNRDLGRLLFGSSTRKMTSSSDEGEIIEGGTGDLKATSLARHSGNGIDRQDRNRSKQSSPDHDTASRYSGSSRRSRSPRGHKRTRDDRDTHGRGRGRDSRHVRSRCDDPRRDDYRRSRISYDDLDRPNSYPSSGKNGRRLNDEREQEVNRSHGGGRGRHAETTRYSDRQPRPRSRSPYAPNRSGRSDAARFVREGHYDERDSAKTVQYDDDIRSGQRRAQSNRSLVGNNSHARDAVFDRQKNASKDDRNHNSHVKQPDLEPEADYEEAQPIDEDAEIERRRRRRGELLAKSSSATPLLLHAVGAASDKVARGASPASTQPDTPHKSSFDGETPRTPRSGTFVRTQSFRLLKSNLADLASPRSPGPSPGGIDILNDKGLMNTHNEHQVADDEDGPSAANYDPTADRKEDERRHELRHGHSVPHGESMTETIESKNEDAQDADADAATKDADDDDFDMFADEIDVDKYASKHAAAAEAADADNQGAQVDDKGGILEGDDKDGYYKIRIGEVLNGRYQIQATLGRGMFSGVARAVDISTKQVVAIKIMRNNDALRKGGYTEIAILQKLNDADAENRKHIVKFERHFEYRGHLCMAFENLSMNLREVLRKFGNNVGINLAATRTYAYQIFVALAHMRKCSIIHADLKPDNILVNEQHNVLKICDLGTAIDRSDAATAHNQITPYLVSRFYRAPEIILGMPYDYGVDMWSIGCTLYELYTGKILFTGDSNNQMLKAIMEIRGRFTPKLFRRGQLSGAHFDEQGHFVSVERDKVLGKTAVRTMAVIKPTRDLRTRLNAASAGMNDAEARHLNHFIDLLEQCLALNPDKRISAGEALKHPFFVSKTVTTNGRR</sequence>